<organism evidence="4 5">
    <name type="scientific">Mucor circinelloides f. circinelloides (strain 1006PhL)</name>
    <name type="common">Mucormycosis agent</name>
    <name type="synonym">Calyptromyces circinelloides</name>
    <dbReference type="NCBI Taxonomy" id="1220926"/>
    <lineage>
        <taxon>Eukaryota</taxon>
        <taxon>Fungi</taxon>
        <taxon>Fungi incertae sedis</taxon>
        <taxon>Mucoromycota</taxon>
        <taxon>Mucoromycotina</taxon>
        <taxon>Mucoromycetes</taxon>
        <taxon>Mucorales</taxon>
        <taxon>Mucorineae</taxon>
        <taxon>Mucoraceae</taxon>
        <taxon>Mucor</taxon>
    </lineage>
</organism>
<dbReference type="SUPFAM" id="SSF47823">
    <property type="entry name" value="lambda integrase-like, N-terminal domain"/>
    <property type="match status" value="1"/>
</dbReference>
<dbReference type="InterPro" id="IPR010998">
    <property type="entry name" value="Integrase_recombinase_N"/>
</dbReference>
<dbReference type="GO" id="GO:0006310">
    <property type="term" value="P:DNA recombination"/>
    <property type="evidence" value="ECO:0007669"/>
    <property type="project" value="UniProtKB-KW"/>
</dbReference>
<evidence type="ECO:0000256" key="1">
    <source>
        <dbReference type="ARBA" id="ARBA00023125"/>
    </source>
</evidence>
<dbReference type="OMA" id="QAGWANE"/>
<dbReference type="InParanoid" id="S2IYA9"/>
<evidence type="ECO:0000259" key="3">
    <source>
        <dbReference type="Pfam" id="PF02899"/>
    </source>
</evidence>
<dbReference type="VEuPathDB" id="FungiDB:HMPREF1544_10469"/>
<accession>S2IYA9</accession>
<name>S2IYA9_MUCC1</name>
<dbReference type="InterPro" id="IPR004107">
    <property type="entry name" value="Integrase_SAM-like_N"/>
</dbReference>
<keyword evidence="1" id="KW-0238">DNA-binding</keyword>
<dbReference type="EMBL" id="KE124099">
    <property type="protein sequence ID" value="EPB82766.1"/>
    <property type="molecule type" value="Genomic_DNA"/>
</dbReference>
<dbReference type="OrthoDB" id="2288922at2759"/>
<dbReference type="PANTHER" id="PTHR35617">
    <property type="entry name" value="PHAGE_INTEGRASE DOMAIN-CONTAINING PROTEIN"/>
    <property type="match status" value="1"/>
</dbReference>
<dbReference type="STRING" id="1220926.S2IYA9"/>
<reference evidence="5" key="1">
    <citation type="submission" date="2013-05" db="EMBL/GenBank/DDBJ databases">
        <title>The Genome sequence of Mucor circinelloides f. circinelloides 1006PhL.</title>
        <authorList>
            <consortium name="The Broad Institute Genomics Platform"/>
            <person name="Cuomo C."/>
            <person name="Earl A."/>
            <person name="Findley K."/>
            <person name="Lee S.C."/>
            <person name="Walker B."/>
            <person name="Young S."/>
            <person name="Zeng Q."/>
            <person name="Gargeya S."/>
            <person name="Fitzgerald M."/>
            <person name="Haas B."/>
            <person name="Abouelleil A."/>
            <person name="Allen A.W."/>
            <person name="Alvarado L."/>
            <person name="Arachchi H.M."/>
            <person name="Berlin A.M."/>
            <person name="Chapman S.B."/>
            <person name="Gainer-Dewar J."/>
            <person name="Goldberg J."/>
            <person name="Griggs A."/>
            <person name="Gujja S."/>
            <person name="Hansen M."/>
            <person name="Howarth C."/>
            <person name="Imamovic A."/>
            <person name="Ireland A."/>
            <person name="Larimer J."/>
            <person name="McCowan C."/>
            <person name="Murphy C."/>
            <person name="Pearson M."/>
            <person name="Poon T.W."/>
            <person name="Priest M."/>
            <person name="Roberts A."/>
            <person name="Saif S."/>
            <person name="Shea T."/>
            <person name="Sisk P."/>
            <person name="Sykes S."/>
            <person name="Wortman J."/>
            <person name="Nusbaum C."/>
            <person name="Birren B."/>
        </authorList>
    </citation>
    <scope>NUCLEOTIDE SEQUENCE [LARGE SCALE GENOMIC DNA]</scope>
    <source>
        <strain evidence="5">1006PhL</strain>
    </source>
</reference>
<dbReference type="Gene3D" id="1.10.443.10">
    <property type="entry name" value="Intergrase catalytic core"/>
    <property type="match status" value="1"/>
</dbReference>
<keyword evidence="5" id="KW-1185">Reference proteome</keyword>
<dbReference type="Pfam" id="PF02899">
    <property type="entry name" value="Phage_int_SAM_1"/>
    <property type="match status" value="1"/>
</dbReference>
<dbReference type="Gene3D" id="1.10.150.130">
    <property type="match status" value="1"/>
</dbReference>
<evidence type="ECO:0000256" key="2">
    <source>
        <dbReference type="ARBA" id="ARBA00023172"/>
    </source>
</evidence>
<gene>
    <name evidence="4" type="ORF">HMPREF1544_10469</name>
</gene>
<dbReference type="InterPro" id="IPR013762">
    <property type="entry name" value="Integrase-like_cat_sf"/>
</dbReference>
<dbReference type="Proteomes" id="UP000014254">
    <property type="component" value="Unassembled WGS sequence"/>
</dbReference>
<sequence>MESRRTFFKNQWMIKPSVFQRISRLWGPFSSVDLFADRTTKLLPKYLSWLPDPGAIHTDAFTIPWTIFYHRSLRQPFMEFNYECTPQDHTGATSSSNFCSPILAQCDVVSSPPTTSFDGFLALTPVVSPNNVSTNTSSIALSTLDALRVDIIRAKLGRQNLNAQQAIEDLLPERLADNATNQQYRRHQLRFLAWATQNNVSFMAFTPSDVVNFLANMRQEHNMQASTLKTLRATVAHLHDDTTDTIAKQAPPVFIHRPTIDVSPALAYARSIASRPSSTNIKLLQQKLVFLLAMAASLRPSDLARIPLTSCSISETSCPLLQVVAPKETRGKRRIIKPFTIHPHAEDFELCPVQCFEALRDHPALQARPTHSKLFVKSNNINQPLSASTISTRLHHTFISLCTDEPGISLRSLASSHALDHQAVSLNNIVALGNWASSDTFARHYQRNQMAQVGFTSTVLSSQDEFFDANDSFGTLD</sequence>
<dbReference type="GO" id="GO:0015074">
    <property type="term" value="P:DNA integration"/>
    <property type="evidence" value="ECO:0007669"/>
    <property type="project" value="InterPro"/>
</dbReference>
<feature type="domain" description="Integrase SAM-like N-terminal" evidence="3">
    <location>
        <begin position="168"/>
        <end position="239"/>
    </location>
</feature>
<dbReference type="InterPro" id="IPR011010">
    <property type="entry name" value="DNA_brk_join_enz"/>
</dbReference>
<evidence type="ECO:0000313" key="4">
    <source>
        <dbReference type="EMBL" id="EPB82766.1"/>
    </source>
</evidence>
<proteinExistence type="predicted"/>
<evidence type="ECO:0000313" key="5">
    <source>
        <dbReference type="Proteomes" id="UP000014254"/>
    </source>
</evidence>
<dbReference type="PANTHER" id="PTHR35617:SF3">
    <property type="entry name" value="CORE-BINDING (CB) DOMAIN-CONTAINING PROTEIN"/>
    <property type="match status" value="1"/>
</dbReference>
<dbReference type="GO" id="GO:0003677">
    <property type="term" value="F:DNA binding"/>
    <property type="evidence" value="ECO:0007669"/>
    <property type="project" value="UniProtKB-KW"/>
</dbReference>
<dbReference type="AlphaFoldDB" id="S2IYA9"/>
<protein>
    <recommendedName>
        <fullName evidence="3">Integrase SAM-like N-terminal domain-containing protein</fullName>
    </recommendedName>
</protein>
<keyword evidence="2" id="KW-0233">DNA recombination</keyword>
<dbReference type="SUPFAM" id="SSF56349">
    <property type="entry name" value="DNA breaking-rejoining enzymes"/>
    <property type="match status" value="1"/>
</dbReference>